<dbReference type="SUPFAM" id="SSF47954">
    <property type="entry name" value="Cyclin-like"/>
    <property type="match status" value="1"/>
</dbReference>
<keyword evidence="3" id="KW-1185">Reference proteome</keyword>
<evidence type="ECO:0000313" key="2">
    <source>
        <dbReference type="EMBL" id="CDW86683.1"/>
    </source>
</evidence>
<protein>
    <recommendedName>
        <fullName evidence="1">Cyclin N-terminal domain-containing protein</fullName>
    </recommendedName>
</protein>
<accession>A0A078B0P2</accession>
<dbReference type="InParanoid" id="A0A078B0P2"/>
<reference evidence="2 3" key="1">
    <citation type="submission" date="2014-06" db="EMBL/GenBank/DDBJ databases">
        <authorList>
            <person name="Swart Estienne"/>
        </authorList>
    </citation>
    <scope>NUCLEOTIDE SEQUENCE [LARGE SCALE GENOMIC DNA]</scope>
    <source>
        <strain evidence="2 3">130c</strain>
    </source>
</reference>
<name>A0A078B0P2_STYLE</name>
<sequence length="345" mass="40856">MQNTIEKDCFSGLKYLDEDLNFSNYRQSISPIIIQKRIFLAIRNQSSDETADIYNRDIDENLEEQNLQLFPKTFDFQANIQPNPLKKPQYKGLKQTRIEEQTAKKISEGGKTLFTCFKEDSAPVKYNKTSKTDVQLKSKRNQYDDSVRNNYIHRVFQDLPTTKSQMLDSIWRQINDINPDNSIPDFKRQIDIYCQSIMQHNQQKTYLQPKTCQTTMQLAKMNAYKLEQRKNEGIKLIHYFYSKYQSSMSFTTLLSAIQILDKFLSSSKYQENQAVYINKIPVFAVTCLFISSKYWDVDQIFLDDIVINQMKFYKVFSQKHRLQLISKKNLNRYQEKQSQKQAKIL</sequence>
<dbReference type="AlphaFoldDB" id="A0A078B0P2"/>
<proteinExistence type="predicted"/>
<organism evidence="2 3">
    <name type="scientific">Stylonychia lemnae</name>
    <name type="common">Ciliate</name>
    <dbReference type="NCBI Taxonomy" id="5949"/>
    <lineage>
        <taxon>Eukaryota</taxon>
        <taxon>Sar</taxon>
        <taxon>Alveolata</taxon>
        <taxon>Ciliophora</taxon>
        <taxon>Intramacronucleata</taxon>
        <taxon>Spirotrichea</taxon>
        <taxon>Stichotrichia</taxon>
        <taxon>Sporadotrichida</taxon>
        <taxon>Oxytrichidae</taxon>
        <taxon>Stylonychinae</taxon>
        <taxon>Stylonychia</taxon>
    </lineage>
</organism>
<gene>
    <name evidence="2" type="primary">Contig14731.g15687</name>
    <name evidence="2" type="ORF">STYLEM_15781</name>
</gene>
<evidence type="ECO:0000259" key="1">
    <source>
        <dbReference type="Pfam" id="PF00134"/>
    </source>
</evidence>
<feature type="domain" description="Cyclin N-terminal" evidence="1">
    <location>
        <begin position="245"/>
        <end position="311"/>
    </location>
</feature>
<dbReference type="Gene3D" id="1.10.472.10">
    <property type="entry name" value="Cyclin-like"/>
    <property type="match status" value="1"/>
</dbReference>
<dbReference type="Proteomes" id="UP000039865">
    <property type="component" value="Unassembled WGS sequence"/>
</dbReference>
<evidence type="ECO:0000313" key="3">
    <source>
        <dbReference type="Proteomes" id="UP000039865"/>
    </source>
</evidence>
<dbReference type="InterPro" id="IPR006671">
    <property type="entry name" value="Cyclin_N"/>
</dbReference>
<dbReference type="Pfam" id="PF00134">
    <property type="entry name" value="Cyclin_N"/>
    <property type="match status" value="1"/>
</dbReference>
<dbReference type="EMBL" id="CCKQ01014884">
    <property type="protein sequence ID" value="CDW86683.1"/>
    <property type="molecule type" value="Genomic_DNA"/>
</dbReference>
<dbReference type="InterPro" id="IPR036915">
    <property type="entry name" value="Cyclin-like_sf"/>
</dbReference>